<dbReference type="Gene3D" id="1.10.10.1150">
    <property type="entry name" value="Coenzyme PQQ synthesis protein D (PqqD)"/>
    <property type="match status" value="1"/>
</dbReference>
<comment type="caution">
    <text evidence="1">The sequence shown here is derived from an EMBL/GenBank/DDBJ whole genome shotgun (WGS) entry which is preliminary data.</text>
</comment>
<sequence>MSDITGEATVIRNASVLAAEIGGELVLMSVSQWHYFGLNSVASDIWERLASPVRVDTLCEALVAEYDADIQVIRQDVMELLSKLVTRELIEVQA</sequence>
<dbReference type="Proteomes" id="UP000244178">
    <property type="component" value="Unassembled WGS sequence"/>
</dbReference>
<dbReference type="Pfam" id="PF05402">
    <property type="entry name" value="PqqD"/>
    <property type="match status" value="1"/>
</dbReference>
<protein>
    <submittedName>
        <fullName evidence="1">PqqD family protein</fullName>
    </submittedName>
</protein>
<dbReference type="AlphaFoldDB" id="A0A2T6GLW5"/>
<evidence type="ECO:0000313" key="2">
    <source>
        <dbReference type="Proteomes" id="UP000244178"/>
    </source>
</evidence>
<dbReference type="RefSeq" id="WP_108544145.1">
    <property type="nucleotide sequence ID" value="NZ_PYJM01000002.1"/>
</dbReference>
<organism evidence="1 2">
    <name type="scientific">Pseudomonas protegens</name>
    <dbReference type="NCBI Taxonomy" id="380021"/>
    <lineage>
        <taxon>Bacteria</taxon>
        <taxon>Pseudomonadati</taxon>
        <taxon>Pseudomonadota</taxon>
        <taxon>Gammaproteobacteria</taxon>
        <taxon>Pseudomonadales</taxon>
        <taxon>Pseudomonadaceae</taxon>
        <taxon>Pseudomonas</taxon>
    </lineage>
</organism>
<name>A0A2T6GLW5_9PSED</name>
<reference evidence="1 2" key="1">
    <citation type="submission" date="2018-03" db="EMBL/GenBank/DDBJ databases">
        <title>Draft genome sequence of the plant growth promoting rhizobacterium Pseudomonas protegens strain BNJ-SS-45 isolated from wheat (Triticum aestivum) rhizosphere.</title>
        <authorList>
            <person name="Bajpai A."/>
            <person name="Shende K."/>
            <person name="Meena N."/>
            <person name="Upadhyayula S.R."/>
            <person name="Suravajhala P."/>
            <person name="Medicherla K.M."/>
            <person name="Johri B.N."/>
        </authorList>
    </citation>
    <scope>NUCLEOTIDE SEQUENCE [LARGE SCALE GENOMIC DNA]</scope>
    <source>
        <strain evidence="1 2">BNJ-SS-45</strain>
    </source>
</reference>
<gene>
    <name evidence="1" type="ORF">C5U62_06535</name>
</gene>
<evidence type="ECO:0000313" key="1">
    <source>
        <dbReference type="EMBL" id="PUA45151.1"/>
    </source>
</evidence>
<dbReference type="InterPro" id="IPR041881">
    <property type="entry name" value="PqqD_sf"/>
</dbReference>
<proteinExistence type="predicted"/>
<accession>A0A2T6GLW5</accession>
<dbReference type="InterPro" id="IPR008792">
    <property type="entry name" value="PQQD"/>
</dbReference>
<dbReference type="EMBL" id="PYJM01000002">
    <property type="protein sequence ID" value="PUA45151.1"/>
    <property type="molecule type" value="Genomic_DNA"/>
</dbReference>